<proteinExistence type="predicted"/>
<dbReference type="PANTHER" id="PTHR37815">
    <property type="entry name" value="UPF0397 PROTEIN BC_2624-RELATED"/>
    <property type="match status" value="1"/>
</dbReference>
<dbReference type="RefSeq" id="WP_068912683.1">
    <property type="nucleotide sequence ID" value="NZ_MBEW02000004.1"/>
</dbReference>
<evidence type="ECO:0000313" key="5">
    <source>
        <dbReference type="Proteomes" id="UP000093352"/>
    </source>
</evidence>
<dbReference type="STRING" id="1871336.BBG48_03030"/>
<dbReference type="Proteomes" id="UP000093352">
    <property type="component" value="Unassembled WGS sequence"/>
</dbReference>
<dbReference type="EMBL" id="MBEW02000004">
    <property type="protein sequence ID" value="RDY21847.1"/>
    <property type="molecule type" value="Genomic_DNA"/>
</dbReference>
<reference evidence="4 5" key="1">
    <citation type="journal article" date="2016" name="Genome Announc.">
        <title>Draft Genome Sequence of Criibacterium bergeronii gen. nov., sp. nov., Strain CCRI-22567T, Isolated from a Vaginal Sample from a Woman with Bacterial Vaginosis.</title>
        <authorList>
            <person name="Maheux A.F."/>
            <person name="Berube E."/>
            <person name="Boudreau D.K."/>
            <person name="Raymond F."/>
            <person name="Corbeil J."/>
            <person name="Roy P.H."/>
            <person name="Boissinot M."/>
            <person name="Omar R.F."/>
        </authorList>
    </citation>
    <scope>NUCLEOTIDE SEQUENCE [LARGE SCALE GENOMIC DNA]</scope>
    <source>
        <strain evidence="4 5">CCRI-22567</strain>
    </source>
</reference>
<dbReference type="AlphaFoldDB" id="A0A371IMY4"/>
<dbReference type="Pfam" id="PF07155">
    <property type="entry name" value="ECF-ribofla_trS"/>
    <property type="match status" value="1"/>
</dbReference>
<dbReference type="InterPro" id="IPR009825">
    <property type="entry name" value="ECF_substrate-spec-like"/>
</dbReference>
<dbReference type="PANTHER" id="PTHR37815:SF3">
    <property type="entry name" value="UPF0397 PROTEIN SPR0429"/>
    <property type="match status" value="1"/>
</dbReference>
<evidence type="ECO:0000256" key="1">
    <source>
        <dbReference type="ARBA" id="ARBA00022692"/>
    </source>
</evidence>
<feature type="transmembrane region" description="Helical" evidence="3">
    <location>
        <begin position="9"/>
        <end position="27"/>
    </location>
</feature>
<keyword evidence="2 3" id="KW-1133">Transmembrane helix</keyword>
<dbReference type="Gene3D" id="1.10.1760.20">
    <property type="match status" value="1"/>
</dbReference>
<protein>
    <submittedName>
        <fullName evidence="4">ECF transporter S component</fullName>
    </submittedName>
</protein>
<feature type="transmembrane region" description="Helical" evidence="3">
    <location>
        <begin position="146"/>
        <end position="167"/>
    </location>
</feature>
<dbReference type="GO" id="GO:0016020">
    <property type="term" value="C:membrane"/>
    <property type="evidence" value="ECO:0007669"/>
    <property type="project" value="InterPro"/>
</dbReference>
<keyword evidence="3" id="KW-0472">Membrane</keyword>
<evidence type="ECO:0000256" key="3">
    <source>
        <dbReference type="SAM" id="Phobius"/>
    </source>
</evidence>
<accession>A0A371IMY4</accession>
<sequence length="175" mass="18627">MENNNTRKMVLSAVFCALVYVATWLSIPTPPIGNINLGDCIIILSANILGGPWAVAASAIGAMLCDLSSGYGMYAPATFIIKGFMVVIILSVQKNPTNKFKSISNIGFILSALCAQAFMVCGYYLYESVLLGLGKGALANIPFNAIQGGLNIVIATLVYVLVLKNVAHVYNPFDK</sequence>
<evidence type="ECO:0000256" key="2">
    <source>
        <dbReference type="ARBA" id="ARBA00022989"/>
    </source>
</evidence>
<organism evidence="4 5">
    <name type="scientific">Criibacterium bergeronii</name>
    <dbReference type="NCBI Taxonomy" id="1871336"/>
    <lineage>
        <taxon>Bacteria</taxon>
        <taxon>Bacillati</taxon>
        <taxon>Bacillota</taxon>
        <taxon>Clostridia</taxon>
        <taxon>Peptostreptococcales</taxon>
        <taxon>Filifactoraceae</taxon>
        <taxon>Criibacterium</taxon>
    </lineage>
</organism>
<comment type="caution">
    <text evidence="4">The sequence shown here is derived from an EMBL/GenBank/DDBJ whole genome shotgun (WGS) entry which is preliminary data.</text>
</comment>
<keyword evidence="1 3" id="KW-0812">Transmembrane</keyword>
<evidence type="ECO:0000313" key="4">
    <source>
        <dbReference type="EMBL" id="RDY21847.1"/>
    </source>
</evidence>
<feature type="transmembrane region" description="Helical" evidence="3">
    <location>
        <begin position="104"/>
        <end position="126"/>
    </location>
</feature>
<name>A0A371IMY4_9FIRM</name>
<feature type="transmembrane region" description="Helical" evidence="3">
    <location>
        <begin position="73"/>
        <end position="92"/>
    </location>
</feature>
<gene>
    <name evidence="4" type="ORF">BBG48_003195</name>
</gene>
<keyword evidence="5" id="KW-1185">Reference proteome</keyword>